<feature type="compositionally biased region" description="Basic and acidic residues" evidence="1">
    <location>
        <begin position="106"/>
        <end position="116"/>
    </location>
</feature>
<feature type="compositionally biased region" description="Gly residues" evidence="1">
    <location>
        <begin position="311"/>
        <end position="325"/>
    </location>
</feature>
<feature type="compositionally biased region" description="Basic and acidic residues" evidence="1">
    <location>
        <begin position="43"/>
        <end position="54"/>
    </location>
</feature>
<feature type="compositionally biased region" description="Basic and acidic residues" evidence="1">
    <location>
        <begin position="209"/>
        <end position="223"/>
    </location>
</feature>
<evidence type="ECO:0000256" key="1">
    <source>
        <dbReference type="SAM" id="MobiDB-lite"/>
    </source>
</evidence>
<dbReference type="AlphaFoldDB" id="A0A645C9J9"/>
<comment type="caution">
    <text evidence="2">The sequence shown here is derived from an EMBL/GenBank/DDBJ whole genome shotgun (WGS) entry which is preliminary data.</text>
</comment>
<evidence type="ECO:0000313" key="2">
    <source>
        <dbReference type="EMBL" id="MPM72854.1"/>
    </source>
</evidence>
<feature type="compositionally biased region" description="Basic and acidic residues" evidence="1">
    <location>
        <begin position="22"/>
        <end position="35"/>
    </location>
</feature>
<reference evidence="2" key="1">
    <citation type="submission" date="2019-08" db="EMBL/GenBank/DDBJ databases">
        <authorList>
            <person name="Kucharzyk K."/>
            <person name="Murdoch R.W."/>
            <person name="Higgins S."/>
            <person name="Loffler F."/>
        </authorList>
    </citation>
    <scope>NUCLEOTIDE SEQUENCE</scope>
</reference>
<organism evidence="2">
    <name type="scientific">bioreactor metagenome</name>
    <dbReference type="NCBI Taxonomy" id="1076179"/>
    <lineage>
        <taxon>unclassified sequences</taxon>
        <taxon>metagenomes</taxon>
        <taxon>ecological metagenomes</taxon>
    </lineage>
</organism>
<feature type="region of interest" description="Disordered" evidence="1">
    <location>
        <begin position="1"/>
        <end position="233"/>
    </location>
</feature>
<dbReference type="EMBL" id="VSSQ01025000">
    <property type="protein sequence ID" value="MPM72854.1"/>
    <property type="molecule type" value="Genomic_DNA"/>
</dbReference>
<accession>A0A645C9J9</accession>
<feature type="region of interest" description="Disordered" evidence="1">
    <location>
        <begin position="311"/>
        <end position="340"/>
    </location>
</feature>
<protein>
    <submittedName>
        <fullName evidence="2">Uncharacterized protein</fullName>
    </submittedName>
</protein>
<feature type="compositionally biased region" description="Gly residues" evidence="1">
    <location>
        <begin position="331"/>
        <end position="340"/>
    </location>
</feature>
<feature type="compositionally biased region" description="Basic and acidic residues" evidence="1">
    <location>
        <begin position="82"/>
        <end position="94"/>
    </location>
</feature>
<name>A0A645C9J9_9ZZZZ</name>
<proteinExistence type="predicted"/>
<sequence>MQPADGQVGGDGAPVVGVALLDAEHQQEGADRAEGDAQPVEPVRMHGQDRHQPDGGEEAEDTDRHIDEEDPLPAETVGEQAAEQRADQHRDPGRRTPQGHRLGAFLRREEPGDHGHRLWGHQGGAEALDDPPGDQRAGGAGQAAGQRGDGEDGQADQVEVLGAVAVAEPAGDQQWHGVRQQVGAGDPDGRVQCGVEAGDDVRHRHRHDRGVDQDHEEPHHQRDQGAPGVPGGDAVVLDLQSGGAGAEGAGAGGVGAGGIGGGGSGVGAGGIGADRCGLLVTGGAHGCSSGSEGVDAAVAYAGTGVSGAGAPGAGLSGGAGAGVSGGPYPDGSGGPYRDGS</sequence>
<gene>
    <name evidence="2" type="ORF">SDC9_119830</name>
</gene>